<dbReference type="AlphaFoldDB" id="A0A2W0HJF5"/>
<keyword evidence="1" id="KW-0472">Membrane</keyword>
<dbReference type="EMBL" id="PDOF01000002">
    <property type="protein sequence ID" value="PYZ96949.1"/>
    <property type="molecule type" value="Genomic_DNA"/>
</dbReference>
<dbReference type="RefSeq" id="WP_110520889.1">
    <property type="nucleotide sequence ID" value="NZ_PDOF01000002.1"/>
</dbReference>
<feature type="transmembrane region" description="Helical" evidence="1">
    <location>
        <begin position="247"/>
        <end position="265"/>
    </location>
</feature>
<keyword evidence="1" id="KW-1133">Transmembrane helix</keyword>
<dbReference type="OrthoDB" id="1649543at2"/>
<gene>
    <name evidence="2" type="ORF">CR205_14845</name>
</gene>
<feature type="transmembrane region" description="Helical" evidence="1">
    <location>
        <begin position="134"/>
        <end position="160"/>
    </location>
</feature>
<reference evidence="2 3" key="1">
    <citation type="submission" date="2017-10" db="EMBL/GenBank/DDBJ databases">
        <title>Bacillus sp. nov., a halophilic bacterium isolated from a Yangshapao Lake.</title>
        <authorList>
            <person name="Wang H."/>
        </authorList>
    </citation>
    <scope>NUCLEOTIDE SEQUENCE [LARGE SCALE GENOMIC DNA]</scope>
    <source>
        <strain evidence="2 3">YSP-3</strain>
    </source>
</reference>
<feature type="transmembrane region" description="Helical" evidence="1">
    <location>
        <begin position="303"/>
        <end position="321"/>
    </location>
</feature>
<proteinExistence type="predicted"/>
<dbReference type="Pfam" id="PF14897">
    <property type="entry name" value="EpsG"/>
    <property type="match status" value="1"/>
</dbReference>
<feature type="transmembrane region" description="Helical" evidence="1">
    <location>
        <begin position="42"/>
        <end position="60"/>
    </location>
</feature>
<evidence type="ECO:0000313" key="2">
    <source>
        <dbReference type="EMBL" id="PYZ96949.1"/>
    </source>
</evidence>
<feature type="transmembrane region" description="Helical" evidence="1">
    <location>
        <begin position="102"/>
        <end position="122"/>
    </location>
</feature>
<feature type="transmembrane region" description="Helical" evidence="1">
    <location>
        <begin position="328"/>
        <end position="350"/>
    </location>
</feature>
<comment type="caution">
    <text evidence="2">The sequence shown here is derived from an EMBL/GenBank/DDBJ whole genome shotgun (WGS) entry which is preliminary data.</text>
</comment>
<sequence length="357" mass="41002">MAILYANLAIVFSLSFLSRYSAQTGLDQSLIQPVEIRPNRYFAFFAMLTLVIVSGLRINIGDTYYYRHAFETNVFTLDYALSQKDFGFAILQYVLQQITTDAQILIFVTALITNVLIVAVLYKYSRVFELSLYVYVTSGLFLVSMNGIRQFLAAAIIFTATKYIMDGSWKKFTIVVLIASTFHQSALILIPIYFIVRRPAWTQVTFGILLGGLILVAGYGYFSQVLFSALGDSQYGHYSEFSEGGASILRVLVYGAPLLIAFIGRERLRELFPNGDFIVNLCVLNLLFMIIASQNWIFARLTIYFGLYQLILVAWIVKLFAEKDRKLVYYLILIFYFIFFYYEHVLALNIEYRSNFF</sequence>
<feature type="transmembrane region" description="Helical" evidence="1">
    <location>
        <begin position="277"/>
        <end position="297"/>
    </location>
</feature>
<feature type="transmembrane region" description="Helical" evidence="1">
    <location>
        <begin position="208"/>
        <end position="227"/>
    </location>
</feature>
<dbReference type="Proteomes" id="UP000248066">
    <property type="component" value="Unassembled WGS sequence"/>
</dbReference>
<organism evidence="2 3">
    <name type="scientific">Alteribacter lacisalsi</name>
    <dbReference type="NCBI Taxonomy" id="2045244"/>
    <lineage>
        <taxon>Bacteria</taxon>
        <taxon>Bacillati</taxon>
        <taxon>Bacillota</taxon>
        <taxon>Bacilli</taxon>
        <taxon>Bacillales</taxon>
        <taxon>Bacillaceae</taxon>
        <taxon>Alteribacter</taxon>
    </lineage>
</organism>
<protein>
    <submittedName>
        <fullName evidence="2">Capsular biosynthesis protein</fullName>
    </submittedName>
</protein>
<accession>A0A2W0HJF5</accession>
<name>A0A2W0HJF5_9BACI</name>
<dbReference type="InterPro" id="IPR049458">
    <property type="entry name" value="EpsG-like"/>
</dbReference>
<evidence type="ECO:0000256" key="1">
    <source>
        <dbReference type="SAM" id="Phobius"/>
    </source>
</evidence>
<evidence type="ECO:0000313" key="3">
    <source>
        <dbReference type="Proteomes" id="UP000248066"/>
    </source>
</evidence>
<keyword evidence="3" id="KW-1185">Reference proteome</keyword>
<feature type="transmembrane region" description="Helical" evidence="1">
    <location>
        <begin position="172"/>
        <end position="196"/>
    </location>
</feature>
<keyword evidence="1" id="KW-0812">Transmembrane</keyword>